<gene>
    <name evidence="1" type="ORF">AVEN_24601_1</name>
</gene>
<feature type="non-terminal residue" evidence="1">
    <location>
        <position position="1"/>
    </location>
</feature>
<sequence length="110" mass="13087">YLRSSECYKSLAASDTGSECERKAEIMYNAYVLHRIEYDSIYDADRTRHRYCMEEAYKMACVSMEMIETCGIHAYNTYLELVHRSKFLQPICYGSTKEELNHEFIEFVYE</sequence>
<dbReference type="Proteomes" id="UP000499080">
    <property type="component" value="Unassembled WGS sequence"/>
</dbReference>
<feature type="non-terminal residue" evidence="1">
    <location>
        <position position="110"/>
    </location>
</feature>
<accession>A0A4Y2KCR4</accession>
<evidence type="ECO:0000313" key="2">
    <source>
        <dbReference type="Proteomes" id="UP000499080"/>
    </source>
</evidence>
<reference evidence="1 2" key="1">
    <citation type="journal article" date="2019" name="Sci. Rep.">
        <title>Orb-weaving spider Araneus ventricosus genome elucidates the spidroin gene catalogue.</title>
        <authorList>
            <person name="Kono N."/>
            <person name="Nakamura H."/>
            <person name="Ohtoshi R."/>
            <person name="Moran D.A.P."/>
            <person name="Shinohara A."/>
            <person name="Yoshida Y."/>
            <person name="Fujiwara M."/>
            <person name="Mori M."/>
            <person name="Tomita M."/>
            <person name="Arakawa K."/>
        </authorList>
    </citation>
    <scope>NUCLEOTIDE SEQUENCE [LARGE SCALE GENOMIC DNA]</scope>
</reference>
<organism evidence="1 2">
    <name type="scientific">Araneus ventricosus</name>
    <name type="common">Orbweaver spider</name>
    <name type="synonym">Epeira ventricosa</name>
    <dbReference type="NCBI Taxonomy" id="182803"/>
    <lineage>
        <taxon>Eukaryota</taxon>
        <taxon>Metazoa</taxon>
        <taxon>Ecdysozoa</taxon>
        <taxon>Arthropoda</taxon>
        <taxon>Chelicerata</taxon>
        <taxon>Arachnida</taxon>
        <taxon>Araneae</taxon>
        <taxon>Araneomorphae</taxon>
        <taxon>Entelegynae</taxon>
        <taxon>Araneoidea</taxon>
        <taxon>Araneidae</taxon>
        <taxon>Araneus</taxon>
    </lineage>
</organism>
<proteinExistence type="predicted"/>
<dbReference type="OrthoDB" id="6435344at2759"/>
<dbReference type="EMBL" id="BGPR01114121">
    <property type="protein sequence ID" value="GBN00068.1"/>
    <property type="molecule type" value="Genomic_DNA"/>
</dbReference>
<protein>
    <submittedName>
        <fullName evidence="1">Uncharacterized protein</fullName>
    </submittedName>
</protein>
<keyword evidence="2" id="KW-1185">Reference proteome</keyword>
<comment type="caution">
    <text evidence="1">The sequence shown here is derived from an EMBL/GenBank/DDBJ whole genome shotgun (WGS) entry which is preliminary data.</text>
</comment>
<evidence type="ECO:0000313" key="1">
    <source>
        <dbReference type="EMBL" id="GBN00068.1"/>
    </source>
</evidence>
<name>A0A4Y2KCR4_ARAVE</name>
<dbReference type="AlphaFoldDB" id="A0A4Y2KCR4"/>